<dbReference type="AlphaFoldDB" id="A0A3B3QEZ1"/>
<dbReference type="Ensembl" id="ENSPKIT00000027957.1">
    <property type="protein sequence ID" value="ENSPKIP00000003986.1"/>
    <property type="gene ID" value="ENSPKIG00000021268.1"/>
</dbReference>
<dbReference type="InterPro" id="IPR013783">
    <property type="entry name" value="Ig-like_fold"/>
</dbReference>
<evidence type="ECO:0000256" key="4">
    <source>
        <dbReference type="SAM" id="SignalP"/>
    </source>
</evidence>
<sequence length="214" mass="23575">MLLPWELLILLSLTKSLAVTQEPSDVIFLLDCGDSVVVFNCKAKGSPMASYRWEFNGEDIAIGSDSECRLTEGNLLINSPEPTRHGGIYQCIASNPPPRHHQQEGQSAQRARSLTNVQEGQTMALLSGPLRHWRYQDLRCFLSQKTGILYIAKVDASGVGIYTCAVRHLMTNSTVLGTPTPVFLSSDGQLLIVLTVLETVAQCCGYAECEQWMN</sequence>
<dbReference type="InterPro" id="IPR007110">
    <property type="entry name" value="Ig-like_dom"/>
</dbReference>
<dbReference type="PROSITE" id="PS50835">
    <property type="entry name" value="IG_LIKE"/>
    <property type="match status" value="1"/>
</dbReference>
<evidence type="ECO:0000256" key="3">
    <source>
        <dbReference type="SAM" id="MobiDB-lite"/>
    </source>
</evidence>
<reference evidence="6" key="1">
    <citation type="submission" date="2025-08" db="UniProtKB">
        <authorList>
            <consortium name="Ensembl"/>
        </authorList>
    </citation>
    <scope>IDENTIFICATION</scope>
</reference>
<keyword evidence="2" id="KW-1015">Disulfide bond</keyword>
<dbReference type="GO" id="GO:0016020">
    <property type="term" value="C:membrane"/>
    <property type="evidence" value="ECO:0007669"/>
    <property type="project" value="UniProtKB-SubCell"/>
</dbReference>
<proteinExistence type="predicted"/>
<dbReference type="SMART" id="SM00408">
    <property type="entry name" value="IGc2"/>
    <property type="match status" value="1"/>
</dbReference>
<protein>
    <recommendedName>
        <fullName evidence="5">Ig-like domain-containing protein</fullName>
    </recommendedName>
</protein>
<dbReference type="GeneTree" id="ENSGT00940000155198"/>
<reference evidence="6" key="2">
    <citation type="submission" date="2025-09" db="UniProtKB">
        <authorList>
            <consortium name="Ensembl"/>
        </authorList>
    </citation>
    <scope>IDENTIFICATION</scope>
</reference>
<name>A0A3B3QEZ1_9TELE</name>
<feature type="signal peptide" evidence="4">
    <location>
        <begin position="1"/>
        <end position="18"/>
    </location>
</feature>
<dbReference type="GO" id="GO:0098609">
    <property type="term" value="P:cell-cell adhesion"/>
    <property type="evidence" value="ECO:0007669"/>
    <property type="project" value="TreeGrafter"/>
</dbReference>
<feature type="compositionally biased region" description="Polar residues" evidence="3">
    <location>
        <begin position="104"/>
        <end position="113"/>
    </location>
</feature>
<dbReference type="Gene3D" id="2.60.40.10">
    <property type="entry name" value="Immunoglobulins"/>
    <property type="match status" value="1"/>
</dbReference>
<feature type="domain" description="Ig-like" evidence="5">
    <location>
        <begin position="23"/>
        <end position="115"/>
    </location>
</feature>
<evidence type="ECO:0000313" key="7">
    <source>
        <dbReference type="Proteomes" id="UP000261540"/>
    </source>
</evidence>
<dbReference type="Pfam" id="PF13927">
    <property type="entry name" value="Ig_3"/>
    <property type="match status" value="1"/>
</dbReference>
<feature type="region of interest" description="Disordered" evidence="3">
    <location>
        <begin position="94"/>
        <end position="113"/>
    </location>
</feature>
<evidence type="ECO:0000259" key="5">
    <source>
        <dbReference type="PROSITE" id="PS50835"/>
    </source>
</evidence>
<dbReference type="SUPFAM" id="SSF48726">
    <property type="entry name" value="Immunoglobulin"/>
    <property type="match status" value="2"/>
</dbReference>
<accession>A0A3B3QEZ1</accession>
<dbReference type="STRING" id="1676925.ENSPKIP00000003986"/>
<evidence type="ECO:0000313" key="6">
    <source>
        <dbReference type="Ensembl" id="ENSPKIP00000003986.1"/>
    </source>
</evidence>
<keyword evidence="1" id="KW-0677">Repeat</keyword>
<organism evidence="6 7">
    <name type="scientific">Paramormyrops kingsleyae</name>
    <dbReference type="NCBI Taxonomy" id="1676925"/>
    <lineage>
        <taxon>Eukaryota</taxon>
        <taxon>Metazoa</taxon>
        <taxon>Chordata</taxon>
        <taxon>Craniata</taxon>
        <taxon>Vertebrata</taxon>
        <taxon>Euteleostomi</taxon>
        <taxon>Actinopterygii</taxon>
        <taxon>Neopterygii</taxon>
        <taxon>Teleostei</taxon>
        <taxon>Osteoglossocephala</taxon>
        <taxon>Osteoglossomorpha</taxon>
        <taxon>Osteoglossiformes</taxon>
        <taxon>Mormyridae</taxon>
        <taxon>Paramormyrops</taxon>
    </lineage>
</organism>
<dbReference type="Proteomes" id="UP000261540">
    <property type="component" value="Unplaced"/>
</dbReference>
<dbReference type="InterPro" id="IPR003598">
    <property type="entry name" value="Ig_sub2"/>
</dbReference>
<feature type="chain" id="PRO_5017478378" description="Ig-like domain-containing protein" evidence="4">
    <location>
        <begin position="19"/>
        <end position="214"/>
    </location>
</feature>
<evidence type="ECO:0000256" key="1">
    <source>
        <dbReference type="ARBA" id="ARBA00022737"/>
    </source>
</evidence>
<keyword evidence="4" id="KW-0732">Signal</keyword>
<dbReference type="InterPro" id="IPR036179">
    <property type="entry name" value="Ig-like_dom_sf"/>
</dbReference>
<dbReference type="FunFam" id="2.60.40.10:FF:000064">
    <property type="entry name" value="Contactin 1"/>
    <property type="match status" value="1"/>
</dbReference>
<keyword evidence="7" id="KW-1185">Reference proteome</keyword>
<dbReference type="PANTHER" id="PTHR44170">
    <property type="entry name" value="PROTEIN SIDEKICK"/>
    <property type="match status" value="1"/>
</dbReference>
<evidence type="ECO:0000256" key="2">
    <source>
        <dbReference type="ARBA" id="ARBA00023157"/>
    </source>
</evidence>
<dbReference type="PANTHER" id="PTHR44170:SF6">
    <property type="entry name" value="CONTACTIN"/>
    <property type="match status" value="1"/>
</dbReference>